<dbReference type="PRINTS" id="PR00344">
    <property type="entry name" value="BCTRLSENSOR"/>
</dbReference>
<evidence type="ECO:0000256" key="1">
    <source>
        <dbReference type="ARBA" id="ARBA00000085"/>
    </source>
</evidence>
<dbReference type="InterPro" id="IPR001610">
    <property type="entry name" value="PAC"/>
</dbReference>
<dbReference type="PANTHER" id="PTHR43304">
    <property type="entry name" value="PHYTOCHROME-LIKE PROTEIN CPH1"/>
    <property type="match status" value="1"/>
</dbReference>
<evidence type="ECO:0000256" key="5">
    <source>
        <dbReference type="ARBA" id="ARBA00022777"/>
    </source>
</evidence>
<protein>
    <recommendedName>
        <fullName evidence="2">histidine kinase</fullName>
        <ecNumber evidence="2">2.7.13.3</ecNumber>
    </recommendedName>
</protein>
<dbReference type="InterPro" id="IPR036890">
    <property type="entry name" value="HATPase_C_sf"/>
</dbReference>
<dbReference type="PROSITE" id="PS50113">
    <property type="entry name" value="PAC"/>
    <property type="match status" value="1"/>
</dbReference>
<accession>A0A368P427</accession>
<keyword evidence="3" id="KW-0597">Phosphoprotein</keyword>
<dbReference type="PROSITE" id="PS50109">
    <property type="entry name" value="HIS_KIN"/>
    <property type="match status" value="1"/>
</dbReference>
<dbReference type="RefSeq" id="WP_072352226.1">
    <property type="nucleotide sequence ID" value="NZ_JAWVXR010000006.1"/>
</dbReference>
<feature type="domain" description="Histidine kinase" evidence="6">
    <location>
        <begin position="168"/>
        <end position="381"/>
    </location>
</feature>
<evidence type="ECO:0000259" key="7">
    <source>
        <dbReference type="PROSITE" id="PS50113"/>
    </source>
</evidence>
<dbReference type="SMART" id="SM00387">
    <property type="entry name" value="HATPase_c"/>
    <property type="match status" value="1"/>
</dbReference>
<dbReference type="InterPro" id="IPR000700">
    <property type="entry name" value="PAS-assoc_C"/>
</dbReference>
<evidence type="ECO:0000256" key="4">
    <source>
        <dbReference type="ARBA" id="ARBA00022679"/>
    </source>
</evidence>
<dbReference type="Gene3D" id="3.30.565.10">
    <property type="entry name" value="Histidine kinase-like ATPase, C-terminal domain"/>
    <property type="match status" value="1"/>
</dbReference>
<dbReference type="SMART" id="SM00086">
    <property type="entry name" value="PAC"/>
    <property type="match status" value="1"/>
</dbReference>
<evidence type="ECO:0000256" key="2">
    <source>
        <dbReference type="ARBA" id="ARBA00012438"/>
    </source>
</evidence>
<dbReference type="CDD" id="cd00130">
    <property type="entry name" value="PAS"/>
    <property type="match status" value="1"/>
</dbReference>
<evidence type="ECO:0000256" key="3">
    <source>
        <dbReference type="ARBA" id="ARBA00022553"/>
    </source>
</evidence>
<name>A0A368P427_9FLAO</name>
<dbReference type="Pfam" id="PF02518">
    <property type="entry name" value="HATPase_c"/>
    <property type="match status" value="1"/>
</dbReference>
<dbReference type="NCBIfam" id="TIGR00229">
    <property type="entry name" value="sensory_box"/>
    <property type="match status" value="1"/>
</dbReference>
<dbReference type="AlphaFoldDB" id="A0A368P427"/>
<dbReference type="InterPro" id="IPR004358">
    <property type="entry name" value="Sig_transdc_His_kin-like_C"/>
</dbReference>
<evidence type="ECO:0000313" key="9">
    <source>
        <dbReference type="Proteomes" id="UP000252249"/>
    </source>
</evidence>
<dbReference type="Gene3D" id="3.30.450.20">
    <property type="entry name" value="PAS domain"/>
    <property type="match status" value="1"/>
</dbReference>
<evidence type="ECO:0000259" key="6">
    <source>
        <dbReference type="PROSITE" id="PS50109"/>
    </source>
</evidence>
<dbReference type="SUPFAM" id="SSF55874">
    <property type="entry name" value="ATPase domain of HSP90 chaperone/DNA topoisomerase II/histidine kinase"/>
    <property type="match status" value="1"/>
</dbReference>
<dbReference type="SUPFAM" id="SSF55785">
    <property type="entry name" value="PYP-like sensor domain (PAS domain)"/>
    <property type="match status" value="1"/>
</dbReference>
<comment type="caution">
    <text evidence="8">The sequence shown here is derived from an EMBL/GenBank/DDBJ whole genome shotgun (WGS) entry which is preliminary data.</text>
</comment>
<keyword evidence="4" id="KW-0808">Transferase</keyword>
<dbReference type="Proteomes" id="UP000252249">
    <property type="component" value="Unassembled WGS sequence"/>
</dbReference>
<dbReference type="InterPro" id="IPR052162">
    <property type="entry name" value="Sensor_kinase/Photoreceptor"/>
</dbReference>
<gene>
    <name evidence="8" type="ORF">DU428_11505</name>
</gene>
<dbReference type="OrthoDB" id="5522855at2"/>
<organism evidence="8 9">
    <name type="scientific">Oceanihabitans sediminis</name>
    <dbReference type="NCBI Taxonomy" id="1812012"/>
    <lineage>
        <taxon>Bacteria</taxon>
        <taxon>Pseudomonadati</taxon>
        <taxon>Bacteroidota</taxon>
        <taxon>Flavobacteriia</taxon>
        <taxon>Flavobacteriales</taxon>
        <taxon>Flavobacteriaceae</taxon>
        <taxon>Oceanihabitans</taxon>
    </lineage>
</organism>
<dbReference type="InterPro" id="IPR003594">
    <property type="entry name" value="HATPase_dom"/>
</dbReference>
<keyword evidence="9" id="KW-1185">Reference proteome</keyword>
<dbReference type="InterPro" id="IPR000014">
    <property type="entry name" value="PAS"/>
</dbReference>
<evidence type="ECO:0000313" key="8">
    <source>
        <dbReference type="EMBL" id="RCU56519.1"/>
    </source>
</evidence>
<dbReference type="InterPro" id="IPR005467">
    <property type="entry name" value="His_kinase_dom"/>
</dbReference>
<comment type="catalytic activity">
    <reaction evidence="1">
        <text>ATP + protein L-histidine = ADP + protein N-phospho-L-histidine.</text>
        <dbReference type="EC" id="2.7.13.3"/>
    </reaction>
</comment>
<dbReference type="PANTHER" id="PTHR43304:SF1">
    <property type="entry name" value="PAC DOMAIN-CONTAINING PROTEIN"/>
    <property type="match status" value="1"/>
</dbReference>
<dbReference type="GO" id="GO:0004673">
    <property type="term" value="F:protein histidine kinase activity"/>
    <property type="evidence" value="ECO:0007669"/>
    <property type="project" value="UniProtKB-EC"/>
</dbReference>
<dbReference type="InterPro" id="IPR013655">
    <property type="entry name" value="PAS_fold_3"/>
</dbReference>
<reference evidence="8 9" key="1">
    <citation type="submission" date="2018-07" db="EMBL/GenBank/DDBJ databases">
        <title>Oceanihabitans testaceum sp. nov., isolated from marine sediment.</title>
        <authorList>
            <person name="Li C.-M."/>
        </authorList>
    </citation>
    <scope>NUCLEOTIDE SEQUENCE [LARGE SCALE GENOMIC DNA]</scope>
    <source>
        <strain evidence="8 9">S9-10</strain>
    </source>
</reference>
<dbReference type="Pfam" id="PF08447">
    <property type="entry name" value="PAS_3"/>
    <property type="match status" value="1"/>
</dbReference>
<dbReference type="EC" id="2.7.13.3" evidence="2"/>
<feature type="domain" description="PAC" evidence="7">
    <location>
        <begin position="97"/>
        <end position="150"/>
    </location>
</feature>
<proteinExistence type="predicted"/>
<dbReference type="InterPro" id="IPR035965">
    <property type="entry name" value="PAS-like_dom_sf"/>
</dbReference>
<dbReference type="EMBL" id="QPIG01000005">
    <property type="protein sequence ID" value="RCU56519.1"/>
    <property type="molecule type" value="Genomic_DNA"/>
</dbReference>
<sequence length="382" mass="43753">MTKKKKFYSKVLNFKTKFKIDDFISKFALENSNIGVWDYNAIDNTVVHSVEAKRILGIEEVEDDKVTYNWHEKIHPEDVNKVTEKVVQHFNGETQTYTSEHRILSKDGSYKWVKDTGKVVERDKDGNHIRVIGTLIDINEQKKQEANIESKQLIIENQNEKLKNFSLMVIHNLKSHTANFDSLLDFYDDAKDELEKDELIAILKTVNKSLTKTITSLRGIVTVSTSKNDNIECIHLKSFIDNAIGLLTIKIKKTNSIIHNEVDSEIFLDFNADYMGSIIQNLLSNAIKYKHPSRSPIIHIESKVTEEHIILTFKDNGLGIDLDKFGNEIFELYRTFHQNEDAEGVGLYLTKNQIEAFNGSIEVDSTVNVGSTFTIKLPNKKV</sequence>
<keyword evidence="5" id="KW-0418">Kinase</keyword>